<evidence type="ECO:0000313" key="5">
    <source>
        <dbReference type="EMBL" id="OMC51940.1"/>
    </source>
</evidence>
<keyword evidence="2" id="KW-0378">Hydrolase</keyword>
<dbReference type="Proteomes" id="UP000187001">
    <property type="component" value="Unassembled WGS sequence"/>
</dbReference>
<dbReference type="InterPro" id="IPR036397">
    <property type="entry name" value="RNaseH_sf"/>
</dbReference>
<dbReference type="PANTHER" id="PTHR30231">
    <property type="entry name" value="DNA POLYMERASE III SUBUNIT EPSILON"/>
    <property type="match status" value="1"/>
</dbReference>
<reference evidence="5 6" key="1">
    <citation type="submission" date="2016-07" db="EMBL/GenBank/DDBJ databases">
        <authorList>
            <person name="Sutton G."/>
            <person name="Brinkac L."/>
            <person name="Sanka R."/>
            <person name="Adams M."/>
            <person name="Lau E."/>
            <person name="Kumar A."/>
            <person name="Macaden R."/>
        </authorList>
    </citation>
    <scope>NUCLEOTIDE SEQUENCE [LARGE SCALE GENOMIC DNA]</scope>
    <source>
        <strain evidence="5 6">GA-0871</strain>
    </source>
</reference>
<evidence type="ECO:0000256" key="1">
    <source>
        <dbReference type="ARBA" id="ARBA00022722"/>
    </source>
</evidence>
<dbReference type="EMBL" id="MBER01000010">
    <property type="protein sequence ID" value="OMC51940.1"/>
    <property type="molecule type" value="Genomic_DNA"/>
</dbReference>
<dbReference type="InterPro" id="IPR013520">
    <property type="entry name" value="Ribonucl_H"/>
</dbReference>
<dbReference type="InterPro" id="IPR006054">
    <property type="entry name" value="DnaQ"/>
</dbReference>
<name>A0ABD6QTG7_MYCFO</name>
<dbReference type="AlphaFoldDB" id="A0ABD6QTG7"/>
<gene>
    <name evidence="5" type="ORF">A5742_17555</name>
</gene>
<dbReference type="RefSeq" id="WP_076202697.1">
    <property type="nucleotide sequence ID" value="NZ_MBER01000010.1"/>
</dbReference>
<dbReference type="SMART" id="SM00479">
    <property type="entry name" value="EXOIII"/>
    <property type="match status" value="1"/>
</dbReference>
<dbReference type="NCBIfam" id="TIGR00573">
    <property type="entry name" value="dnaq"/>
    <property type="match status" value="1"/>
</dbReference>
<dbReference type="Gene3D" id="3.30.420.10">
    <property type="entry name" value="Ribonuclease H-like superfamily/Ribonuclease H"/>
    <property type="match status" value="1"/>
</dbReference>
<evidence type="ECO:0000256" key="2">
    <source>
        <dbReference type="ARBA" id="ARBA00022801"/>
    </source>
</evidence>
<comment type="caution">
    <text evidence="5">The sequence shown here is derived from an EMBL/GenBank/DDBJ whole genome shotgun (WGS) entry which is preliminary data.</text>
</comment>
<sequence>MASAKGTDRWAVVDVETTGTDPRTCRVISVAALAMTDSGAVTDSVVSLLNADVDPGPTHIHGLTRQMLCDQPQFTDIVTDLARLLRGRTMVAHNAGFDYTFLAAEARRAGIRLPVDSVMCTVELASQLDLRVGNLKLATLAHHWGITQARPHDALDDTQVLAQVLTHQLVIAAEKGVPLPLRKPDDLRPPVFRNAA</sequence>
<evidence type="ECO:0000259" key="4">
    <source>
        <dbReference type="SMART" id="SM00479"/>
    </source>
</evidence>
<dbReference type="CDD" id="cd06127">
    <property type="entry name" value="DEDDh"/>
    <property type="match status" value="1"/>
</dbReference>
<dbReference type="PANTHER" id="PTHR30231:SF4">
    <property type="entry name" value="PROTEIN NEN2"/>
    <property type="match status" value="1"/>
</dbReference>
<evidence type="ECO:0000256" key="3">
    <source>
        <dbReference type="ARBA" id="ARBA00022839"/>
    </source>
</evidence>
<feature type="domain" description="Exonuclease" evidence="4">
    <location>
        <begin position="9"/>
        <end position="174"/>
    </location>
</feature>
<dbReference type="SUPFAM" id="SSF53098">
    <property type="entry name" value="Ribonuclease H-like"/>
    <property type="match status" value="1"/>
</dbReference>
<protein>
    <submittedName>
        <fullName evidence="5">DNA polymerase III subunit epsilon</fullName>
    </submittedName>
</protein>
<dbReference type="GO" id="GO:0004527">
    <property type="term" value="F:exonuclease activity"/>
    <property type="evidence" value="ECO:0007669"/>
    <property type="project" value="UniProtKB-KW"/>
</dbReference>
<keyword evidence="1" id="KW-0540">Nuclease</keyword>
<dbReference type="InterPro" id="IPR012337">
    <property type="entry name" value="RNaseH-like_sf"/>
</dbReference>
<accession>A0ABD6QTG7</accession>
<dbReference type="FunFam" id="3.30.420.10:FF:000045">
    <property type="entry name" value="3'-5' exonuclease DinG"/>
    <property type="match status" value="1"/>
</dbReference>
<organism evidence="5 6">
    <name type="scientific">Mycolicibacterium fortuitum</name>
    <name type="common">Mycobacterium fortuitum</name>
    <dbReference type="NCBI Taxonomy" id="1766"/>
    <lineage>
        <taxon>Bacteria</taxon>
        <taxon>Bacillati</taxon>
        <taxon>Actinomycetota</taxon>
        <taxon>Actinomycetes</taxon>
        <taxon>Mycobacteriales</taxon>
        <taxon>Mycobacteriaceae</taxon>
        <taxon>Mycolicibacterium</taxon>
    </lineage>
</organism>
<proteinExistence type="predicted"/>
<evidence type="ECO:0000313" key="6">
    <source>
        <dbReference type="Proteomes" id="UP000187001"/>
    </source>
</evidence>
<keyword evidence="3" id="KW-0269">Exonuclease</keyword>
<dbReference type="Pfam" id="PF00929">
    <property type="entry name" value="RNase_T"/>
    <property type="match status" value="1"/>
</dbReference>